<reference evidence="2" key="1">
    <citation type="submission" date="2016-11" db="UniProtKB">
        <authorList>
            <consortium name="WormBaseParasite"/>
        </authorList>
    </citation>
    <scope>IDENTIFICATION</scope>
    <source>
        <strain evidence="2">KR3021</strain>
    </source>
</reference>
<evidence type="ECO:0000313" key="2">
    <source>
        <dbReference type="WBParaSite" id="RSKR_0000014450.1"/>
    </source>
</evidence>
<name>A0AC35TFY8_9BILA</name>
<organism evidence="1 2">
    <name type="scientific">Rhabditophanes sp. KR3021</name>
    <dbReference type="NCBI Taxonomy" id="114890"/>
    <lineage>
        <taxon>Eukaryota</taxon>
        <taxon>Metazoa</taxon>
        <taxon>Ecdysozoa</taxon>
        <taxon>Nematoda</taxon>
        <taxon>Chromadorea</taxon>
        <taxon>Rhabditida</taxon>
        <taxon>Tylenchina</taxon>
        <taxon>Panagrolaimomorpha</taxon>
        <taxon>Strongyloidoidea</taxon>
        <taxon>Alloionematidae</taxon>
        <taxon>Rhabditophanes</taxon>
    </lineage>
</organism>
<sequence>MSIETESVNIVNYKEIKCPQFVSKYINEAIDNAYGHPILLSAIAEIYYKGLGVEIDVEKNILASGRARISLYYVFKT</sequence>
<accession>A0AC35TFY8</accession>
<proteinExistence type="predicted"/>
<evidence type="ECO:0000313" key="1">
    <source>
        <dbReference type="Proteomes" id="UP000095286"/>
    </source>
</evidence>
<dbReference type="Proteomes" id="UP000095286">
    <property type="component" value="Unplaced"/>
</dbReference>
<protein>
    <submittedName>
        <fullName evidence="2">Transcriptional regulator</fullName>
    </submittedName>
</protein>
<dbReference type="WBParaSite" id="RSKR_0000014450.1">
    <property type="protein sequence ID" value="RSKR_0000014450.1"/>
    <property type="gene ID" value="RSKR_0000014450"/>
</dbReference>